<evidence type="ECO:0000313" key="14">
    <source>
        <dbReference type="EMBL" id="EAU89690.2"/>
    </source>
</evidence>
<organism evidence="14 15">
    <name type="scientific">Coprinopsis cinerea (strain Okayama-7 / 130 / ATCC MYA-4618 / FGSC 9003)</name>
    <name type="common">Inky cap fungus</name>
    <name type="synonym">Hormographiella aspergillata</name>
    <dbReference type="NCBI Taxonomy" id="240176"/>
    <lineage>
        <taxon>Eukaryota</taxon>
        <taxon>Fungi</taxon>
        <taxon>Dikarya</taxon>
        <taxon>Basidiomycota</taxon>
        <taxon>Agaricomycotina</taxon>
        <taxon>Agaricomycetes</taxon>
        <taxon>Agaricomycetidae</taxon>
        <taxon>Agaricales</taxon>
        <taxon>Agaricineae</taxon>
        <taxon>Psathyrellaceae</taxon>
        <taxon>Coprinopsis</taxon>
    </lineage>
</organism>
<comment type="subcellular location">
    <subcellularLocation>
        <location evidence="2">Chromosome</location>
    </subcellularLocation>
    <subcellularLocation>
        <location evidence="1">Nucleus</location>
    </subcellularLocation>
</comment>
<dbReference type="Proteomes" id="UP000001861">
    <property type="component" value="Unassembled WGS sequence"/>
</dbReference>
<evidence type="ECO:0000256" key="10">
    <source>
        <dbReference type="PIRNR" id="PIRNR017127"/>
    </source>
</evidence>
<evidence type="ECO:0000259" key="13">
    <source>
        <dbReference type="Pfam" id="PF12922"/>
    </source>
</evidence>
<accession>A8NBD6</accession>
<dbReference type="InterPro" id="IPR024324">
    <property type="entry name" value="Condensin_cplx_su1_N"/>
</dbReference>
<dbReference type="GO" id="GO:0000779">
    <property type="term" value="C:condensed chromosome, centromeric region"/>
    <property type="evidence" value="ECO:0007669"/>
    <property type="project" value="TreeGrafter"/>
</dbReference>
<dbReference type="Pfam" id="PF12922">
    <property type="entry name" value="Cnd1_N"/>
    <property type="match status" value="1"/>
</dbReference>
<dbReference type="InterPro" id="IPR032682">
    <property type="entry name" value="Cnd1_C"/>
</dbReference>
<dbReference type="OrthoDB" id="436262at2759"/>
<dbReference type="eggNOG" id="KOG0414">
    <property type="taxonomic scope" value="Eukaryota"/>
</dbReference>
<feature type="domain" description="Condensin complex subunit 1 N-terminal" evidence="13">
    <location>
        <begin position="77"/>
        <end position="248"/>
    </location>
</feature>
<keyword evidence="5 10" id="KW-0132">Cell division</keyword>
<feature type="region of interest" description="Disordered" evidence="11">
    <location>
        <begin position="878"/>
        <end position="934"/>
    </location>
</feature>
<keyword evidence="7 10" id="KW-0226">DNA condensation</keyword>
<dbReference type="GO" id="GO:0007076">
    <property type="term" value="P:mitotic chromosome condensation"/>
    <property type="evidence" value="ECO:0007669"/>
    <property type="project" value="InterPro"/>
</dbReference>
<feature type="compositionally biased region" description="Acidic residues" evidence="11">
    <location>
        <begin position="890"/>
        <end position="900"/>
    </location>
</feature>
<feature type="domain" description="Condensin complex subunit 1 C-terminal" evidence="12">
    <location>
        <begin position="1089"/>
        <end position="1270"/>
    </location>
</feature>
<evidence type="ECO:0000256" key="8">
    <source>
        <dbReference type="ARBA" id="ARBA00023242"/>
    </source>
</evidence>
<keyword evidence="9 10" id="KW-0131">Cell cycle</keyword>
<evidence type="ECO:0000256" key="2">
    <source>
        <dbReference type="ARBA" id="ARBA00004286"/>
    </source>
</evidence>
<feature type="compositionally biased region" description="Polar residues" evidence="11">
    <location>
        <begin position="917"/>
        <end position="926"/>
    </location>
</feature>
<feature type="region of interest" description="Disordered" evidence="11">
    <location>
        <begin position="132"/>
        <end position="165"/>
    </location>
</feature>
<keyword evidence="4" id="KW-0158">Chromosome</keyword>
<keyword evidence="8" id="KW-0539">Nucleus</keyword>
<evidence type="ECO:0000256" key="7">
    <source>
        <dbReference type="ARBA" id="ARBA00023067"/>
    </source>
</evidence>
<dbReference type="OMA" id="CPLEKLW"/>
<feature type="compositionally biased region" description="Polar residues" evidence="11">
    <location>
        <begin position="878"/>
        <end position="889"/>
    </location>
</feature>
<comment type="caution">
    <text evidence="14">The sequence shown here is derived from an EMBL/GenBank/DDBJ whole genome shotgun (WGS) entry which is preliminary data.</text>
</comment>
<dbReference type="InterPro" id="IPR016024">
    <property type="entry name" value="ARM-type_fold"/>
</dbReference>
<feature type="region of interest" description="Disordered" evidence="11">
    <location>
        <begin position="977"/>
        <end position="999"/>
    </location>
</feature>
<dbReference type="PANTHER" id="PTHR14222">
    <property type="entry name" value="CONDENSIN"/>
    <property type="match status" value="1"/>
</dbReference>
<keyword evidence="6 10" id="KW-0498">Mitosis</keyword>
<evidence type="ECO:0000256" key="1">
    <source>
        <dbReference type="ARBA" id="ARBA00004123"/>
    </source>
</evidence>
<dbReference type="SUPFAM" id="SSF48371">
    <property type="entry name" value="ARM repeat"/>
    <property type="match status" value="1"/>
</dbReference>
<dbReference type="GO" id="GO:0051301">
    <property type="term" value="P:cell division"/>
    <property type="evidence" value="ECO:0007669"/>
    <property type="project" value="UniProtKB-KW"/>
</dbReference>
<dbReference type="PANTHER" id="PTHR14222:SF2">
    <property type="entry name" value="CONDENSIN COMPLEX SUBUNIT 1"/>
    <property type="match status" value="1"/>
</dbReference>
<dbReference type="InterPro" id="IPR026971">
    <property type="entry name" value="CND1/NCAPD3"/>
</dbReference>
<dbReference type="SMR" id="A8NBD6"/>
<evidence type="ECO:0000256" key="11">
    <source>
        <dbReference type="SAM" id="MobiDB-lite"/>
    </source>
</evidence>
<reference evidence="14 15" key="1">
    <citation type="journal article" date="2010" name="Proc. Natl. Acad. Sci. U.S.A.">
        <title>Insights into evolution of multicellular fungi from the assembled chromosomes of the mushroom Coprinopsis cinerea (Coprinus cinereus).</title>
        <authorList>
            <person name="Stajich J.E."/>
            <person name="Wilke S.K."/>
            <person name="Ahren D."/>
            <person name="Au C.H."/>
            <person name="Birren B.W."/>
            <person name="Borodovsky M."/>
            <person name="Burns C."/>
            <person name="Canback B."/>
            <person name="Casselton L.A."/>
            <person name="Cheng C.K."/>
            <person name="Deng J."/>
            <person name="Dietrich F.S."/>
            <person name="Fargo D.C."/>
            <person name="Farman M.L."/>
            <person name="Gathman A.C."/>
            <person name="Goldberg J."/>
            <person name="Guigo R."/>
            <person name="Hoegger P.J."/>
            <person name="Hooker J.B."/>
            <person name="Huggins A."/>
            <person name="James T.Y."/>
            <person name="Kamada T."/>
            <person name="Kilaru S."/>
            <person name="Kodira C."/>
            <person name="Kues U."/>
            <person name="Kupfer D."/>
            <person name="Kwan H.S."/>
            <person name="Lomsadze A."/>
            <person name="Li W."/>
            <person name="Lilly W.W."/>
            <person name="Ma L.J."/>
            <person name="Mackey A.J."/>
            <person name="Manning G."/>
            <person name="Martin F."/>
            <person name="Muraguchi H."/>
            <person name="Natvig D.O."/>
            <person name="Palmerini H."/>
            <person name="Ramesh M.A."/>
            <person name="Rehmeyer C.J."/>
            <person name="Roe B.A."/>
            <person name="Shenoy N."/>
            <person name="Stanke M."/>
            <person name="Ter-Hovhannisyan V."/>
            <person name="Tunlid A."/>
            <person name="Velagapudi R."/>
            <person name="Vision T.J."/>
            <person name="Zeng Q."/>
            <person name="Zolan M.E."/>
            <person name="Pukkila P.J."/>
        </authorList>
    </citation>
    <scope>NUCLEOTIDE SEQUENCE [LARGE SCALE GENOMIC DNA]</scope>
    <source>
        <strain evidence="15">Okayama-7 / 130 / ATCC MYA-4618 / FGSC 9003</strain>
    </source>
</reference>
<comment type="function">
    <text evidence="10">Regulatory subunit of the condensin complex, a complex required for conversion of interphase chromatin into mitotic-like condense chromosomes. The condensin complex probably introduces positive supercoils into relaxed DNA in the presence of type I topoisomerases and converts nicked DNA into positive knotted forms in the presence of type II topoisomerases.</text>
</comment>
<dbReference type="KEGG" id="cci:CC1G_10717"/>
<dbReference type="RefSeq" id="XP_001832135.2">
    <property type="nucleotide sequence ID" value="XM_001832083.2"/>
</dbReference>
<dbReference type="FunCoup" id="A8NBD6">
    <property type="interactions" value="293"/>
</dbReference>
<dbReference type="GO" id="GO:0005634">
    <property type="term" value="C:nucleus"/>
    <property type="evidence" value="ECO:0007669"/>
    <property type="project" value="UniProtKB-SubCell"/>
</dbReference>
<evidence type="ECO:0000256" key="4">
    <source>
        <dbReference type="ARBA" id="ARBA00022454"/>
    </source>
</evidence>
<feature type="region of interest" description="Disordered" evidence="11">
    <location>
        <begin position="1334"/>
        <end position="1374"/>
    </location>
</feature>
<keyword evidence="15" id="KW-1185">Reference proteome</keyword>
<evidence type="ECO:0000256" key="6">
    <source>
        <dbReference type="ARBA" id="ARBA00022776"/>
    </source>
</evidence>
<dbReference type="GO" id="GO:0042393">
    <property type="term" value="F:histone binding"/>
    <property type="evidence" value="ECO:0007669"/>
    <property type="project" value="TreeGrafter"/>
</dbReference>
<feature type="compositionally biased region" description="Low complexity" evidence="11">
    <location>
        <begin position="901"/>
        <end position="913"/>
    </location>
</feature>
<evidence type="ECO:0000313" key="15">
    <source>
        <dbReference type="Proteomes" id="UP000001861"/>
    </source>
</evidence>
<comment type="similarity">
    <text evidence="3 10">Belongs to the CND1 (condensin subunit 1) family.</text>
</comment>
<dbReference type="InterPro" id="IPR011989">
    <property type="entry name" value="ARM-like"/>
</dbReference>
<feature type="compositionally biased region" description="Low complexity" evidence="11">
    <location>
        <begin position="150"/>
        <end position="161"/>
    </location>
</feature>
<evidence type="ECO:0000256" key="3">
    <source>
        <dbReference type="ARBA" id="ARBA00009606"/>
    </source>
</evidence>
<dbReference type="EMBL" id="AACS02000009">
    <property type="protein sequence ID" value="EAU89690.2"/>
    <property type="molecule type" value="Genomic_DNA"/>
</dbReference>
<feature type="region of interest" description="Disordered" evidence="11">
    <location>
        <begin position="484"/>
        <end position="554"/>
    </location>
</feature>
<dbReference type="GeneID" id="6008620"/>
<dbReference type="GO" id="GO:0000796">
    <property type="term" value="C:condensin complex"/>
    <property type="evidence" value="ECO:0007669"/>
    <property type="project" value="TreeGrafter"/>
</dbReference>
<dbReference type="InParanoid" id="A8NBD6"/>
<dbReference type="Gene3D" id="1.25.10.10">
    <property type="entry name" value="Leucine-rich Repeat Variant"/>
    <property type="match status" value="2"/>
</dbReference>
<dbReference type="HOGENOM" id="CLU_001867_2_1_1"/>
<evidence type="ECO:0000256" key="9">
    <source>
        <dbReference type="ARBA" id="ARBA00023306"/>
    </source>
</evidence>
<dbReference type="InterPro" id="IPR007673">
    <property type="entry name" value="Condensin_cplx_su1"/>
</dbReference>
<name>A8NBD6_COPC7</name>
<sequence length="1374" mass="155917">MSGRLIERFELQEEFNAVESGDGYDLSNEDRWSSVDPDALIGAAVEQVAHSSENIRIEEVFEVYCYFLKNAASTSASVMGKLLDSITSGLKAQIEASTRRDQDEDSYASHRLPFELYIYLLHWFCKASESVKVSADDPPPAKSRRGRGGKAATARMTSRSASNKRTEAYSWEDQVPEVLALITKLLKTVQMNRIWPTTAEKDMFLHCVTRPVYNHICINEQYLKNSAIKAGVFEVFCTAVKHHNQALALQVHITQSLDLYEHLAESMAECLYLLSTKYDHTQTGEEVLREISNKVFAQQDTKGPRNYARFLVRFTELCPRSTLKQLALLINQQDSDAYALRQAVVEILGLLITERDRTLESEAEDEDQKKKIQNEIVAMFDLIFERSKDQSSYVRNKVLQVLATTCDLKAKFPKQRLRMVKRALQLLMDKTATVRKSAIALFIRLLVTHPWIFDNKGMLTRDKWEATYEEARKDLAAVEGLGNVDVQEADDEESQARKKKKKKKRNDDEMEVDEDDEEQTDEEGDTEQEDEMSVDEDGNGEGPSRRRLKPRKSELNVQALSEEAEVLMNLDEKELAKKELRKKYCQEALRFISYIETAMETIEKLLGSKSKPEVLEAIDFFKVAHVFEIHGANRGIRKMLHLIWAKDNSTISEDGKEIKGIRQKLLECYRYLYFDPVEDLEPKAQINRIAKNLIERTYEATLAELTSLEEMMRIMMEEDCIHRDIISKLWQIYTSSMPLPKEQRRGAIIILGMLGVAKPKEVLSDRVEVMLKVGLGKLGKIDLTLARYTCVALQRLNGSAKKVKGSLEDKTIRMPMDNPIFRKLMSTIIYPSRCTDWFGLAEQVINTVYALGEHPDIFCNELIKKLTIRAFAGENNKTGSAATQVNGDGTQEDQEMDEDQQAPAPDQTQDPDAMNTDPPTISTRPSPSAAGSKDVGDAFELSQLLFVVGHVAIKHIVFLEIIEREWKRQRDAKQAAEKKAAKADAAGRSAKDKDGDELDQVVGNAEDDIADQIGGVREKELLYGPESLLAVYGPMLVHICGSPHKFKNPTLRAAATLAFSKFLCVSSQFCDQHHKLLFKILETSKDANIRSNIVIALGDVAVAFNHIIDENTTDLYKGLSDRNMTVKKNTLMVLTHLILNGMIKVKGQLGEMAKCLEDEDDRISDLARLFFSELSGKDNAIYNNLPDSAYLSFPFLSMPPANHVVRIRTVISHLSTGQHAVEEDKFHSTMKFIFDFIKDKQSDAIVEKLCGRFQLSESPRQWRDIAYCLSLLPYKSERSVKKLIEGLQFYRDKLHEKGVYDKFMEILNKARQNKSKDKPDAELDEFEKILEEHKAQGEEDQALQNRVNKAKRKRGGATRKGRKKAATAPADDEE</sequence>
<dbReference type="VEuPathDB" id="FungiDB:CC1G_10717"/>
<gene>
    <name evidence="14" type="ORF">CC1G_10717</name>
</gene>
<dbReference type="PIRSF" id="PIRSF017127">
    <property type="entry name" value="Condensin_D2"/>
    <property type="match status" value="1"/>
</dbReference>
<proteinExistence type="inferred from homology"/>
<dbReference type="STRING" id="240176.A8NBD6"/>
<dbReference type="Pfam" id="PF12717">
    <property type="entry name" value="Cnd1"/>
    <property type="match status" value="1"/>
</dbReference>
<evidence type="ECO:0000259" key="12">
    <source>
        <dbReference type="Pfam" id="PF12717"/>
    </source>
</evidence>
<evidence type="ECO:0000256" key="5">
    <source>
        <dbReference type="ARBA" id="ARBA00022618"/>
    </source>
</evidence>
<protein>
    <recommendedName>
        <fullName evidence="10">Condensin complex subunit 1</fullName>
    </recommendedName>
</protein>
<feature type="compositionally biased region" description="Basic residues" evidence="11">
    <location>
        <begin position="1348"/>
        <end position="1365"/>
    </location>
</feature>
<dbReference type="GO" id="GO:0010032">
    <property type="term" value="P:meiotic chromosome condensation"/>
    <property type="evidence" value="ECO:0007669"/>
    <property type="project" value="TreeGrafter"/>
</dbReference>
<feature type="compositionally biased region" description="Acidic residues" evidence="11">
    <location>
        <begin position="508"/>
        <end position="539"/>
    </location>
</feature>